<accession>A0A545ULU7</accession>
<keyword evidence="2" id="KW-1185">Reference proteome</keyword>
<organism evidence="1 2">
    <name type="scientific">Cordyceps javanica</name>
    <dbReference type="NCBI Taxonomy" id="43265"/>
    <lineage>
        <taxon>Eukaryota</taxon>
        <taxon>Fungi</taxon>
        <taxon>Dikarya</taxon>
        <taxon>Ascomycota</taxon>
        <taxon>Pezizomycotina</taxon>
        <taxon>Sordariomycetes</taxon>
        <taxon>Hypocreomycetidae</taxon>
        <taxon>Hypocreales</taxon>
        <taxon>Cordycipitaceae</taxon>
        <taxon>Cordyceps</taxon>
    </lineage>
</organism>
<comment type="caution">
    <text evidence="1">The sequence shown here is derived from an EMBL/GenBank/DDBJ whole genome shotgun (WGS) entry which is preliminary data.</text>
</comment>
<dbReference type="EMBL" id="SPUK01000027">
    <property type="protein sequence ID" value="TQV90435.1"/>
    <property type="molecule type" value="Genomic_DNA"/>
</dbReference>
<proteinExistence type="predicted"/>
<dbReference type="Proteomes" id="UP000315783">
    <property type="component" value="Unassembled WGS sequence"/>
</dbReference>
<dbReference type="AlphaFoldDB" id="A0A545ULU7"/>
<reference evidence="1 2" key="1">
    <citation type="journal article" date="2019" name="Appl. Microbiol. Biotechnol.">
        <title>Genome sequence of Isaria javanica and comparative genome analysis insights into family S53 peptidase evolution in fungal entomopathogens.</title>
        <authorList>
            <person name="Lin R."/>
            <person name="Zhang X."/>
            <person name="Xin B."/>
            <person name="Zou M."/>
            <person name="Gao Y."/>
            <person name="Qin F."/>
            <person name="Hu Q."/>
            <person name="Xie B."/>
            <person name="Cheng X."/>
        </authorList>
    </citation>
    <scope>NUCLEOTIDE SEQUENCE [LARGE SCALE GENOMIC DNA]</scope>
    <source>
        <strain evidence="1 2">IJ1G</strain>
    </source>
</reference>
<evidence type="ECO:0000313" key="1">
    <source>
        <dbReference type="EMBL" id="TQV90435.1"/>
    </source>
</evidence>
<evidence type="ECO:0000313" key="2">
    <source>
        <dbReference type="Proteomes" id="UP000315783"/>
    </source>
</evidence>
<protein>
    <submittedName>
        <fullName evidence="1">Uncharacterized protein</fullName>
    </submittedName>
</protein>
<gene>
    <name evidence="1" type="ORF">IF1G_10914</name>
</gene>
<sequence length="147" mass="16809">MARGQILTVKGQRLYAMDAGSYKMCDSGDTECDAAYRAIWVIFLISRLRNWNESHVRIRVCYGCYSSTRIRIQSRAGGASERWRLVRTSFSYSTIIVSRCANGRSRINARVVKRQPWFLVQECCYGSIQGGDVRQTSVDNGLLYLFN</sequence>
<name>A0A545ULU7_9HYPO</name>